<dbReference type="PROSITE" id="PS51702">
    <property type="entry name" value="HTH_MU"/>
    <property type="match status" value="1"/>
</dbReference>
<accession>A0A542D8W9</accession>
<dbReference type="GO" id="GO:0003677">
    <property type="term" value="F:DNA binding"/>
    <property type="evidence" value="ECO:0007669"/>
    <property type="project" value="UniProtKB-KW"/>
</dbReference>
<sequence length="119" mass="13600">MDKEWFTARELTNIGELRKSEQGINKRARREAWLRRNRLGKQGTAYEYHISSLPPLTRSLLQPTAAEEPAVYTAQAADLTTSLQGYFEGMTQSERKTLLHFLAENGIAGLLERISYKNE</sequence>
<proteinExistence type="predicted"/>
<reference evidence="2" key="1">
    <citation type="submission" date="2019-06" db="EMBL/GenBank/DDBJ databases">
        <authorList>
            <person name="Deangelis K."/>
            <person name="Huntemann M."/>
            <person name="Clum A."/>
            <person name="Pillay M."/>
            <person name="Palaniappan K."/>
            <person name="Varghese N."/>
            <person name="Mikhailova N."/>
            <person name="Stamatis D."/>
            <person name="Reddy T."/>
            <person name="Daum C."/>
            <person name="Shapiro N."/>
            <person name="Ivanova N."/>
            <person name="Kyrpides N."/>
            <person name="Woyke T."/>
        </authorList>
    </citation>
    <scope>NUCLEOTIDE SEQUENCE [LARGE SCALE GENOMIC DNA]</scope>
    <source>
        <strain evidence="2">128R</strain>
    </source>
</reference>
<dbReference type="EMBL" id="VISQ01000001">
    <property type="protein sequence ID" value="TVZ69047.1"/>
    <property type="molecule type" value="Genomic_DNA"/>
</dbReference>
<dbReference type="Gene3D" id="1.10.10.10">
    <property type="entry name" value="Winged helix-like DNA-binding domain superfamily/Winged helix DNA-binding domain"/>
    <property type="match status" value="1"/>
</dbReference>
<evidence type="ECO:0000313" key="2">
    <source>
        <dbReference type="EMBL" id="TVZ69047.1"/>
    </source>
</evidence>
<keyword evidence="2" id="KW-0238">DNA-binding</keyword>
<dbReference type="SUPFAM" id="SSF46955">
    <property type="entry name" value="Putative DNA-binding domain"/>
    <property type="match status" value="1"/>
</dbReference>
<reference evidence="2" key="2">
    <citation type="submission" date="2019-08" db="EMBL/GenBank/DDBJ databases">
        <title>Investigation of anaerobic lignin degradation for improved lignocellulosic biofuels.</title>
        <authorList>
            <person name="Deangelis K.PhD."/>
        </authorList>
    </citation>
    <scope>NUCLEOTIDE SEQUENCE [LARGE SCALE GENOMIC DNA]</scope>
    <source>
        <strain evidence="2">128R</strain>
    </source>
</reference>
<gene>
    <name evidence="2" type="ORF">FHU10_1517</name>
</gene>
<dbReference type="InterPro" id="IPR036388">
    <property type="entry name" value="WH-like_DNA-bd_sf"/>
</dbReference>
<organism evidence="2">
    <name type="scientific">Serratia fonticola</name>
    <dbReference type="NCBI Taxonomy" id="47917"/>
    <lineage>
        <taxon>Bacteria</taxon>
        <taxon>Pseudomonadati</taxon>
        <taxon>Pseudomonadota</taxon>
        <taxon>Gammaproteobacteria</taxon>
        <taxon>Enterobacterales</taxon>
        <taxon>Yersiniaceae</taxon>
        <taxon>Serratia</taxon>
    </lineage>
</organism>
<comment type="caution">
    <text evidence="2">The sequence shown here is derived from an EMBL/GenBank/DDBJ whole genome shotgun (WGS) entry which is preliminary data.</text>
</comment>
<feature type="domain" description="HTH Mu-type" evidence="1">
    <location>
        <begin position="2"/>
        <end position="69"/>
    </location>
</feature>
<protein>
    <submittedName>
        <fullName evidence="2">Mu DNA-binding protein</fullName>
    </submittedName>
</protein>
<dbReference type="Pfam" id="PF02316">
    <property type="entry name" value="HTH_Tnp_Mu_1"/>
    <property type="match status" value="1"/>
</dbReference>
<evidence type="ECO:0000259" key="1">
    <source>
        <dbReference type="PROSITE" id="PS51702"/>
    </source>
</evidence>
<dbReference type="OrthoDB" id="6538337at2"/>
<dbReference type="InterPro" id="IPR003314">
    <property type="entry name" value="Mu-type_HTH"/>
</dbReference>
<dbReference type="AlphaFoldDB" id="A0A542D8W9"/>
<dbReference type="InterPro" id="IPR009061">
    <property type="entry name" value="DNA-bd_dom_put_sf"/>
</dbReference>
<name>A0A542D8W9_SERFO</name>